<keyword evidence="2" id="KW-0489">Methyltransferase</keyword>
<dbReference type="STRING" id="1005928.SAMN04487859_11110"/>
<dbReference type="EMBL" id="FOVP01000011">
    <property type="protein sequence ID" value="SFN90838.1"/>
    <property type="molecule type" value="Genomic_DNA"/>
</dbReference>
<dbReference type="RefSeq" id="WP_092838324.1">
    <property type="nucleotide sequence ID" value="NZ_FOVP01000011.1"/>
</dbReference>
<gene>
    <name evidence="2" type="ORF">SAMN04487859_11110</name>
</gene>
<keyword evidence="3" id="KW-1185">Reference proteome</keyword>
<evidence type="ECO:0000313" key="3">
    <source>
        <dbReference type="Proteomes" id="UP000198599"/>
    </source>
</evidence>
<dbReference type="GO" id="GO:0032259">
    <property type="term" value="P:methylation"/>
    <property type="evidence" value="ECO:0007669"/>
    <property type="project" value="UniProtKB-KW"/>
</dbReference>
<sequence length="228" mass="25023">MSDGLVYELNGVSLPHDDAIITPQVAAALKRGNYERPEVLATPKFLEPEDRVLELGAGIGYISSYAAKVIGVAHVTCVEANPMLADYIARMHEMQGIGNTTVKNCVAVPGSARLAPEKEVDFYIRDPFWSSSLDAGRDVVSVARIPQEYLSDLIRDSGATAMIVDIEGGERDIFQGGDLGTVRKIYVELHTRYIRPKGIKACFDALSEQGFYYDQRVSHGGVVLFRKL</sequence>
<reference evidence="3" key="1">
    <citation type="submission" date="2016-10" db="EMBL/GenBank/DDBJ databases">
        <authorList>
            <person name="Varghese N."/>
            <person name="Submissions S."/>
        </authorList>
    </citation>
    <scope>NUCLEOTIDE SEQUENCE [LARGE SCALE GENOMIC DNA]</scope>
    <source>
        <strain evidence="3">DSM 28463</strain>
    </source>
</reference>
<proteinExistence type="predicted"/>
<dbReference type="Pfam" id="PF05050">
    <property type="entry name" value="Methyltransf_21"/>
    <property type="match status" value="1"/>
</dbReference>
<dbReference type="InterPro" id="IPR006342">
    <property type="entry name" value="FkbM_mtfrase"/>
</dbReference>
<dbReference type="OrthoDB" id="456767at2"/>
<dbReference type="Gene3D" id="3.40.50.150">
    <property type="entry name" value="Vaccinia Virus protein VP39"/>
    <property type="match status" value="1"/>
</dbReference>
<evidence type="ECO:0000313" key="2">
    <source>
        <dbReference type="EMBL" id="SFN90838.1"/>
    </source>
</evidence>
<dbReference type="SUPFAM" id="SSF53335">
    <property type="entry name" value="S-adenosyl-L-methionine-dependent methyltransferases"/>
    <property type="match status" value="1"/>
</dbReference>
<dbReference type="AlphaFoldDB" id="A0A1I5CV70"/>
<evidence type="ECO:0000259" key="1">
    <source>
        <dbReference type="Pfam" id="PF05050"/>
    </source>
</evidence>
<dbReference type="NCBIfam" id="TIGR01444">
    <property type="entry name" value="fkbM_fam"/>
    <property type="match status" value="1"/>
</dbReference>
<keyword evidence="2" id="KW-0808">Transferase</keyword>
<dbReference type="GO" id="GO:0008168">
    <property type="term" value="F:methyltransferase activity"/>
    <property type="evidence" value="ECO:0007669"/>
    <property type="project" value="UniProtKB-KW"/>
</dbReference>
<name>A0A1I5CV70_9RHOB</name>
<protein>
    <submittedName>
        <fullName evidence="2">Methyltransferase, FkbM family</fullName>
    </submittedName>
</protein>
<dbReference type="CDD" id="cd02440">
    <property type="entry name" value="AdoMet_MTases"/>
    <property type="match status" value="1"/>
</dbReference>
<feature type="domain" description="Methyltransferase FkbM" evidence="1">
    <location>
        <begin position="56"/>
        <end position="192"/>
    </location>
</feature>
<dbReference type="Proteomes" id="UP000198599">
    <property type="component" value="Unassembled WGS sequence"/>
</dbReference>
<organism evidence="2 3">
    <name type="scientific">Roseovarius lutimaris</name>
    <dbReference type="NCBI Taxonomy" id="1005928"/>
    <lineage>
        <taxon>Bacteria</taxon>
        <taxon>Pseudomonadati</taxon>
        <taxon>Pseudomonadota</taxon>
        <taxon>Alphaproteobacteria</taxon>
        <taxon>Rhodobacterales</taxon>
        <taxon>Roseobacteraceae</taxon>
        <taxon>Roseovarius</taxon>
    </lineage>
</organism>
<dbReference type="InterPro" id="IPR029063">
    <property type="entry name" value="SAM-dependent_MTases_sf"/>
</dbReference>
<accession>A0A1I5CV70</accession>